<keyword evidence="3" id="KW-1185">Reference proteome</keyword>
<accession>A0AAW2ASI8</accession>
<evidence type="ECO:0000313" key="3">
    <source>
        <dbReference type="Proteomes" id="UP001479290"/>
    </source>
</evidence>
<dbReference type="Proteomes" id="UP001479290">
    <property type="component" value="Unassembled WGS sequence"/>
</dbReference>
<sequence>MCRSELMNIKHLQTPRPSSPLPSPRVFIVRRRSPGPARATLQTGRQSPAQQ</sequence>
<organism evidence="2 3">
    <name type="scientific">Culter alburnus</name>
    <name type="common">Topmouth culter</name>
    <dbReference type="NCBI Taxonomy" id="194366"/>
    <lineage>
        <taxon>Eukaryota</taxon>
        <taxon>Metazoa</taxon>
        <taxon>Chordata</taxon>
        <taxon>Craniata</taxon>
        <taxon>Vertebrata</taxon>
        <taxon>Euteleostomi</taxon>
        <taxon>Actinopterygii</taxon>
        <taxon>Neopterygii</taxon>
        <taxon>Teleostei</taxon>
        <taxon>Ostariophysi</taxon>
        <taxon>Cypriniformes</taxon>
        <taxon>Xenocyprididae</taxon>
        <taxon>Xenocypridinae</taxon>
        <taxon>Culter</taxon>
    </lineage>
</organism>
<feature type="region of interest" description="Disordered" evidence="1">
    <location>
        <begin position="32"/>
        <end position="51"/>
    </location>
</feature>
<protein>
    <submittedName>
        <fullName evidence="2">Uncharacterized protein</fullName>
    </submittedName>
</protein>
<proteinExistence type="predicted"/>
<evidence type="ECO:0000313" key="2">
    <source>
        <dbReference type="EMBL" id="KAK9976083.1"/>
    </source>
</evidence>
<dbReference type="AlphaFoldDB" id="A0AAW2ASI8"/>
<comment type="caution">
    <text evidence="2">The sequence shown here is derived from an EMBL/GenBank/DDBJ whole genome shotgun (WGS) entry which is preliminary data.</text>
</comment>
<feature type="compositionally biased region" description="Polar residues" evidence="1">
    <location>
        <begin position="40"/>
        <end position="51"/>
    </location>
</feature>
<reference evidence="2 3" key="1">
    <citation type="submission" date="2024-05" db="EMBL/GenBank/DDBJ databases">
        <title>A high-quality chromosomal-level genome assembly of Topmouth culter (Culter alburnus).</title>
        <authorList>
            <person name="Zhao H."/>
        </authorList>
    </citation>
    <scope>NUCLEOTIDE SEQUENCE [LARGE SCALE GENOMIC DNA]</scope>
    <source>
        <strain evidence="2">CATC2023</strain>
        <tissue evidence="2">Muscle</tissue>
    </source>
</reference>
<dbReference type="EMBL" id="JAWDJR010000004">
    <property type="protein sequence ID" value="KAK9976083.1"/>
    <property type="molecule type" value="Genomic_DNA"/>
</dbReference>
<feature type="region of interest" description="Disordered" evidence="1">
    <location>
        <begin position="1"/>
        <end position="26"/>
    </location>
</feature>
<feature type="non-terminal residue" evidence="2">
    <location>
        <position position="51"/>
    </location>
</feature>
<gene>
    <name evidence="2" type="ORF">ABG768_021298</name>
</gene>
<name>A0AAW2ASI8_CULAL</name>
<evidence type="ECO:0000256" key="1">
    <source>
        <dbReference type="SAM" id="MobiDB-lite"/>
    </source>
</evidence>